<organism evidence="1">
    <name type="scientific">uncultured Armatimonadetes bacterium</name>
    <dbReference type="NCBI Taxonomy" id="157466"/>
    <lineage>
        <taxon>Bacteria</taxon>
        <taxon>Bacillati</taxon>
        <taxon>Armatimonadota</taxon>
        <taxon>environmental samples</taxon>
    </lineage>
</organism>
<dbReference type="EMBL" id="CADCTO010000182">
    <property type="protein sequence ID" value="CAA9239594.1"/>
    <property type="molecule type" value="Genomic_DNA"/>
</dbReference>
<dbReference type="AlphaFoldDB" id="A0A6J4I3Y6"/>
<proteinExistence type="predicted"/>
<gene>
    <name evidence="1" type="ORF">AVDCRST_MAG63-1365</name>
</gene>
<evidence type="ECO:0000313" key="1">
    <source>
        <dbReference type="EMBL" id="CAA9239594.1"/>
    </source>
</evidence>
<accession>A0A6J4I3Y6</accession>
<reference evidence="1" key="1">
    <citation type="submission" date="2020-02" db="EMBL/GenBank/DDBJ databases">
        <authorList>
            <person name="Meier V. D."/>
        </authorList>
    </citation>
    <scope>NUCLEOTIDE SEQUENCE</scope>
    <source>
        <strain evidence="1">AVDCRST_MAG63</strain>
    </source>
</reference>
<sequence length="116" mass="13751">MRRSEWRLTRGGEVLAVLRPDGRQLVTDYPCFEAEYETTDAFEPVRRLFEREAELLDVDSVPENDEWADIWEELQAPGLFVESPDGRERLDILWIHFKGGRAWWWPLYNSPQTRLG</sequence>
<name>A0A6J4I3Y6_9BACT</name>
<protein>
    <submittedName>
        <fullName evidence="1">Uncharacterized protein</fullName>
    </submittedName>
</protein>